<accession>A0A9Q0P953</accession>
<reference evidence="1" key="2">
    <citation type="journal article" date="2023" name="Int. J. Mol. Sci.">
        <title>De Novo Assembly and Annotation of 11 Diverse Shrub Willow (Salix) Genomes Reveals Novel Gene Organization in Sex-Linked Regions.</title>
        <authorList>
            <person name="Hyden B."/>
            <person name="Feng K."/>
            <person name="Yates T.B."/>
            <person name="Jawdy S."/>
            <person name="Cereghino C."/>
            <person name="Smart L.B."/>
            <person name="Muchero W."/>
        </authorList>
    </citation>
    <scope>NUCLEOTIDE SEQUENCE [LARGE SCALE GENOMIC DNA]</scope>
    <source>
        <tissue evidence="1">Shoot tip</tissue>
    </source>
</reference>
<name>A0A9Q0P953_SALVM</name>
<keyword evidence="2" id="KW-1185">Reference proteome</keyword>
<dbReference type="AlphaFoldDB" id="A0A9Q0P953"/>
<organism evidence="1 2">
    <name type="scientific">Salix viminalis</name>
    <name type="common">Common osier</name>
    <name type="synonym">Basket willow</name>
    <dbReference type="NCBI Taxonomy" id="40686"/>
    <lineage>
        <taxon>Eukaryota</taxon>
        <taxon>Viridiplantae</taxon>
        <taxon>Streptophyta</taxon>
        <taxon>Embryophyta</taxon>
        <taxon>Tracheophyta</taxon>
        <taxon>Spermatophyta</taxon>
        <taxon>Magnoliopsida</taxon>
        <taxon>eudicotyledons</taxon>
        <taxon>Gunneridae</taxon>
        <taxon>Pentapetalae</taxon>
        <taxon>rosids</taxon>
        <taxon>fabids</taxon>
        <taxon>Malpighiales</taxon>
        <taxon>Salicaceae</taxon>
        <taxon>Saliceae</taxon>
        <taxon>Salix</taxon>
    </lineage>
</organism>
<dbReference type="Proteomes" id="UP001151529">
    <property type="component" value="Chromosome 17"/>
</dbReference>
<sequence length="78" mass="8034">MSSDIAERAGRHDPRLLDLLLLPLAGVSSGISPLVTVVADPSSSATSASSASGAAAIDVVDKQHEPQRAKNFMVSFLC</sequence>
<reference evidence="1" key="1">
    <citation type="submission" date="2022-11" db="EMBL/GenBank/DDBJ databases">
        <authorList>
            <person name="Hyden B.L."/>
            <person name="Feng K."/>
            <person name="Yates T."/>
            <person name="Jawdy S."/>
            <person name="Smart L.B."/>
            <person name="Muchero W."/>
        </authorList>
    </citation>
    <scope>NUCLEOTIDE SEQUENCE</scope>
    <source>
        <tissue evidence="1">Shoot tip</tissue>
    </source>
</reference>
<proteinExistence type="predicted"/>
<gene>
    <name evidence="1" type="ORF">OIU85_007230</name>
</gene>
<comment type="caution">
    <text evidence="1">The sequence shown here is derived from an EMBL/GenBank/DDBJ whole genome shotgun (WGS) entry which is preliminary data.</text>
</comment>
<evidence type="ECO:0000313" key="1">
    <source>
        <dbReference type="EMBL" id="KAJ6683519.1"/>
    </source>
</evidence>
<dbReference type="EMBL" id="JAPFFL010000013">
    <property type="protein sequence ID" value="KAJ6683519.1"/>
    <property type="molecule type" value="Genomic_DNA"/>
</dbReference>
<protein>
    <submittedName>
        <fullName evidence="1">Uncharacterized protein</fullName>
    </submittedName>
</protein>
<evidence type="ECO:0000313" key="2">
    <source>
        <dbReference type="Proteomes" id="UP001151529"/>
    </source>
</evidence>